<dbReference type="Pfam" id="PF00067">
    <property type="entry name" value="p450"/>
    <property type="match status" value="2"/>
</dbReference>
<dbReference type="Proteomes" id="UP000198287">
    <property type="component" value="Unassembled WGS sequence"/>
</dbReference>
<keyword evidence="12 15" id="KW-0472">Membrane</keyword>
<dbReference type="EMBL" id="LNIX01000005">
    <property type="protein sequence ID" value="OXA53449.1"/>
    <property type="molecule type" value="Genomic_DNA"/>
</dbReference>
<keyword evidence="17" id="KW-1185">Reference proteome</keyword>
<dbReference type="GO" id="GO:0004497">
    <property type="term" value="F:monooxygenase activity"/>
    <property type="evidence" value="ECO:0007669"/>
    <property type="project" value="UniProtKB-KW"/>
</dbReference>
<evidence type="ECO:0000256" key="2">
    <source>
        <dbReference type="ARBA" id="ARBA00004174"/>
    </source>
</evidence>
<organism evidence="16 17">
    <name type="scientific">Folsomia candida</name>
    <name type="common">Springtail</name>
    <dbReference type="NCBI Taxonomy" id="158441"/>
    <lineage>
        <taxon>Eukaryota</taxon>
        <taxon>Metazoa</taxon>
        <taxon>Ecdysozoa</taxon>
        <taxon>Arthropoda</taxon>
        <taxon>Hexapoda</taxon>
        <taxon>Collembola</taxon>
        <taxon>Entomobryomorpha</taxon>
        <taxon>Isotomoidea</taxon>
        <taxon>Isotomidae</taxon>
        <taxon>Proisotominae</taxon>
        <taxon>Folsomia</taxon>
    </lineage>
</organism>
<reference evidence="16 17" key="1">
    <citation type="submission" date="2015-12" db="EMBL/GenBank/DDBJ databases">
        <title>The genome of Folsomia candida.</title>
        <authorList>
            <person name="Faddeeva A."/>
            <person name="Derks M.F."/>
            <person name="Anvar Y."/>
            <person name="Smit S."/>
            <person name="Van Straalen N."/>
            <person name="Roelofs D."/>
        </authorList>
    </citation>
    <scope>NUCLEOTIDE SEQUENCE [LARGE SCALE GENOMIC DNA]</scope>
    <source>
        <strain evidence="16 17">VU population</strain>
        <tissue evidence="16">Whole body</tissue>
    </source>
</reference>
<evidence type="ECO:0000256" key="12">
    <source>
        <dbReference type="ARBA" id="ARBA00023136"/>
    </source>
</evidence>
<evidence type="ECO:0000313" key="16">
    <source>
        <dbReference type="EMBL" id="OXA53449.1"/>
    </source>
</evidence>
<keyword evidence="11 14" id="KW-0503">Monooxygenase</keyword>
<evidence type="ECO:0000256" key="8">
    <source>
        <dbReference type="ARBA" id="ARBA00022848"/>
    </source>
</evidence>
<keyword evidence="7" id="KW-0256">Endoplasmic reticulum</keyword>
<feature type="binding site" description="axial binding residue" evidence="13">
    <location>
        <position position="362"/>
    </location>
    <ligand>
        <name>heme</name>
        <dbReference type="ChEBI" id="CHEBI:30413"/>
    </ligand>
    <ligandPart>
        <name>Fe</name>
        <dbReference type="ChEBI" id="CHEBI:18248"/>
    </ligandPart>
</feature>
<dbReference type="AlphaFoldDB" id="A0A226E7M3"/>
<comment type="similarity">
    <text evidence="4 14">Belongs to the cytochrome P450 family.</text>
</comment>
<evidence type="ECO:0000256" key="9">
    <source>
        <dbReference type="ARBA" id="ARBA00023002"/>
    </source>
</evidence>
<comment type="caution">
    <text evidence="16">The sequence shown here is derived from an EMBL/GenBank/DDBJ whole genome shotgun (WGS) entry which is preliminary data.</text>
</comment>
<evidence type="ECO:0000256" key="3">
    <source>
        <dbReference type="ARBA" id="ARBA00004406"/>
    </source>
</evidence>
<gene>
    <name evidence="16" type="ORF">Fcan01_10423</name>
</gene>
<keyword evidence="8" id="KW-0492">Microsome</keyword>
<comment type="cofactor">
    <cofactor evidence="1 13">
        <name>heme</name>
        <dbReference type="ChEBI" id="CHEBI:30413"/>
    </cofactor>
</comment>
<dbReference type="GO" id="GO:0005506">
    <property type="term" value="F:iron ion binding"/>
    <property type="evidence" value="ECO:0007669"/>
    <property type="project" value="InterPro"/>
</dbReference>
<keyword evidence="5 13" id="KW-0349">Heme</keyword>
<evidence type="ECO:0000256" key="7">
    <source>
        <dbReference type="ARBA" id="ARBA00022824"/>
    </source>
</evidence>
<dbReference type="GO" id="GO:0005789">
    <property type="term" value="C:endoplasmic reticulum membrane"/>
    <property type="evidence" value="ECO:0007669"/>
    <property type="project" value="UniProtKB-SubCell"/>
</dbReference>
<dbReference type="PANTHER" id="PTHR24292">
    <property type="entry name" value="CYTOCHROME P450"/>
    <property type="match status" value="1"/>
</dbReference>
<dbReference type="InterPro" id="IPR050476">
    <property type="entry name" value="Insect_CytP450_Detox"/>
</dbReference>
<name>A0A226E7M3_FOLCA</name>
<evidence type="ECO:0000256" key="11">
    <source>
        <dbReference type="ARBA" id="ARBA00023033"/>
    </source>
</evidence>
<dbReference type="PANTHER" id="PTHR24292:SF54">
    <property type="entry name" value="CYP9F3-RELATED"/>
    <property type="match status" value="1"/>
</dbReference>
<dbReference type="GO" id="GO:0016705">
    <property type="term" value="F:oxidoreductase activity, acting on paired donors, with incorporation or reduction of molecular oxygen"/>
    <property type="evidence" value="ECO:0007669"/>
    <property type="project" value="InterPro"/>
</dbReference>
<proteinExistence type="inferred from homology"/>
<dbReference type="InterPro" id="IPR002401">
    <property type="entry name" value="Cyt_P450_E_grp-I"/>
</dbReference>
<evidence type="ECO:0000256" key="6">
    <source>
        <dbReference type="ARBA" id="ARBA00022723"/>
    </source>
</evidence>
<dbReference type="InterPro" id="IPR001128">
    <property type="entry name" value="Cyt_P450"/>
</dbReference>
<keyword evidence="15" id="KW-0812">Transmembrane</keyword>
<dbReference type="STRING" id="158441.A0A226E7M3"/>
<dbReference type="Gene3D" id="1.10.630.10">
    <property type="entry name" value="Cytochrome P450"/>
    <property type="match status" value="2"/>
</dbReference>
<protein>
    <submittedName>
        <fullName evidence="16">Cytochrome P450 9e2</fullName>
    </submittedName>
</protein>
<accession>A0A226E7M3</accession>
<evidence type="ECO:0000256" key="15">
    <source>
        <dbReference type="SAM" id="Phobius"/>
    </source>
</evidence>
<dbReference type="GO" id="GO:0020037">
    <property type="term" value="F:heme binding"/>
    <property type="evidence" value="ECO:0007669"/>
    <property type="project" value="InterPro"/>
</dbReference>
<dbReference type="PROSITE" id="PS00086">
    <property type="entry name" value="CYTOCHROME_P450"/>
    <property type="match status" value="1"/>
</dbReference>
<evidence type="ECO:0000256" key="5">
    <source>
        <dbReference type="ARBA" id="ARBA00022617"/>
    </source>
</evidence>
<dbReference type="PRINTS" id="PR00463">
    <property type="entry name" value="EP450I"/>
</dbReference>
<evidence type="ECO:0000256" key="10">
    <source>
        <dbReference type="ARBA" id="ARBA00023004"/>
    </source>
</evidence>
<evidence type="ECO:0000313" key="17">
    <source>
        <dbReference type="Proteomes" id="UP000198287"/>
    </source>
</evidence>
<evidence type="ECO:0000256" key="14">
    <source>
        <dbReference type="RuleBase" id="RU000461"/>
    </source>
</evidence>
<sequence length="418" mass="47777">MSHTEKILSLIYFYFLLPVFTLYAYIVKNPKTQKYFESNGLLYLGDISSGYATDFLNGIGTTEIWTKLYNRVKQEKADFAGGDFIGHNFIIARKPSFIKSVLVKDASNFDRVHSLLSLKGDYIVSKSMVFMQGEDWKKTRAKFESAFTPSKVKRSFDQANQLGKNLVAYLNRELDNDSEKGIDFRIAAHKFSLDSAGSSTLSLDTASLQTREPSRFEQISAKFFLSFDNFTNWWKPGLIQLFPRIATYFKITVIDKEIVQFYGHIAKENMKNSGGDKNSNDFGGLVHSTWQELYWARTCKKEYAVPDTTLVLKAGDIIVIPLYGLHYDEEYHPNPEVFDPERFSGANKDFTFLPFSQGPRNCIGIRMAMVQTKMMLCHVLRNFKLTPSPETHNPMKFIKSAFPVMDSEEVVVCCAKIE</sequence>
<dbReference type="SUPFAM" id="SSF48264">
    <property type="entry name" value="Cytochrome P450"/>
    <property type="match status" value="1"/>
</dbReference>
<keyword evidence="9 14" id="KW-0560">Oxidoreductase</keyword>
<dbReference type="OMA" id="LMENPRW"/>
<keyword evidence="10 13" id="KW-0408">Iron</keyword>
<dbReference type="InterPro" id="IPR036396">
    <property type="entry name" value="Cyt_P450_sf"/>
</dbReference>
<dbReference type="OrthoDB" id="2789670at2759"/>
<comment type="subcellular location">
    <subcellularLocation>
        <location evidence="3">Endoplasmic reticulum membrane</location>
        <topology evidence="3">Peripheral membrane protein</topology>
    </subcellularLocation>
    <subcellularLocation>
        <location evidence="2">Microsome membrane</location>
        <topology evidence="2">Peripheral membrane protein</topology>
    </subcellularLocation>
</comment>
<evidence type="ECO:0000256" key="4">
    <source>
        <dbReference type="ARBA" id="ARBA00010617"/>
    </source>
</evidence>
<evidence type="ECO:0000256" key="13">
    <source>
        <dbReference type="PIRSR" id="PIRSR602401-1"/>
    </source>
</evidence>
<evidence type="ECO:0000256" key="1">
    <source>
        <dbReference type="ARBA" id="ARBA00001971"/>
    </source>
</evidence>
<keyword evidence="6 13" id="KW-0479">Metal-binding</keyword>
<feature type="transmembrane region" description="Helical" evidence="15">
    <location>
        <begin position="7"/>
        <end position="26"/>
    </location>
</feature>
<dbReference type="InterPro" id="IPR017972">
    <property type="entry name" value="Cyt_P450_CS"/>
</dbReference>
<keyword evidence="15" id="KW-1133">Transmembrane helix</keyword>